<dbReference type="EMBL" id="JRYO01000132">
    <property type="protein sequence ID" value="KHE92452.1"/>
    <property type="molecule type" value="Genomic_DNA"/>
</dbReference>
<dbReference type="eggNOG" id="COG0727">
    <property type="taxonomic scope" value="Bacteria"/>
</dbReference>
<dbReference type="AlphaFoldDB" id="A0A0B0EHA6"/>
<accession>A0A0B0EHA6</accession>
<dbReference type="Proteomes" id="UP000030652">
    <property type="component" value="Unassembled WGS sequence"/>
</dbReference>
<evidence type="ECO:0000313" key="1">
    <source>
        <dbReference type="EMBL" id="KHE92452.1"/>
    </source>
</evidence>
<organism evidence="1 2">
    <name type="scientific">Candidatus Scalindua brodae</name>
    <dbReference type="NCBI Taxonomy" id="237368"/>
    <lineage>
        <taxon>Bacteria</taxon>
        <taxon>Pseudomonadati</taxon>
        <taxon>Planctomycetota</taxon>
        <taxon>Candidatus Brocadiia</taxon>
        <taxon>Candidatus Brocadiales</taxon>
        <taxon>Candidatus Scalinduaceae</taxon>
        <taxon>Candidatus Scalindua</taxon>
    </lineage>
</organism>
<sequence length="142" mass="16610">MSNHPKNNTDIKEIYKKLDAELASINPGCNACGTCCHFNEFGHVLYASTVETDYIRENVEIPSFDPDDNVCPFLVNYECSIRDHRALGCRVFFCNPQYKETLQGIYEKYYTMIKDLAIEDKVEWYYAPMMKLLEKKQQKNQL</sequence>
<comment type="caution">
    <text evidence="1">The sequence shown here is derived from an EMBL/GenBank/DDBJ whole genome shotgun (WGS) entry which is preliminary data.</text>
</comment>
<evidence type="ECO:0000313" key="2">
    <source>
        <dbReference type="Proteomes" id="UP000030652"/>
    </source>
</evidence>
<evidence type="ECO:0008006" key="3">
    <source>
        <dbReference type="Google" id="ProtNLM"/>
    </source>
</evidence>
<gene>
    <name evidence="1" type="ORF">SCABRO_01804</name>
</gene>
<reference evidence="1 2" key="1">
    <citation type="submission" date="2014-10" db="EMBL/GenBank/DDBJ databases">
        <title>Draft genome of anammox bacterium scalindua brodae, obtained using differential coverage binning of sequence data from two enrichment reactors.</title>
        <authorList>
            <person name="Speth D.R."/>
            <person name="Russ L."/>
            <person name="Kartal B."/>
            <person name="Op den Camp H.J."/>
            <person name="Dutilh B.E."/>
            <person name="Jetten M.S."/>
        </authorList>
    </citation>
    <scope>NUCLEOTIDE SEQUENCE [LARGE SCALE GENOMIC DNA]</scope>
    <source>
        <strain evidence="1">RU1</strain>
    </source>
</reference>
<proteinExistence type="predicted"/>
<name>A0A0B0EHA6_9BACT</name>
<protein>
    <recommendedName>
        <fullName evidence="3">Flagellin N-methylase</fullName>
    </recommendedName>
</protein>